<name>A0A117RZE4_9ACTN</name>
<evidence type="ECO:0000313" key="4">
    <source>
        <dbReference type="EMBL" id="KUO17269.1"/>
    </source>
</evidence>
<organism evidence="4 5">
    <name type="scientific">Streptomyces dysideae</name>
    <dbReference type="NCBI Taxonomy" id="909626"/>
    <lineage>
        <taxon>Bacteria</taxon>
        <taxon>Bacillati</taxon>
        <taxon>Actinomycetota</taxon>
        <taxon>Actinomycetes</taxon>
        <taxon>Kitasatosporales</taxon>
        <taxon>Streptomycetaceae</taxon>
        <taxon>Streptomyces</taxon>
    </lineage>
</organism>
<evidence type="ECO:0000256" key="1">
    <source>
        <dbReference type="SAM" id="MobiDB-lite"/>
    </source>
</evidence>
<evidence type="ECO:0000256" key="2">
    <source>
        <dbReference type="SAM" id="SignalP"/>
    </source>
</evidence>
<dbReference type="PANTHER" id="PTHR43422">
    <property type="entry name" value="THIAMINE THIAZOLE SYNTHASE"/>
    <property type="match status" value="1"/>
</dbReference>
<dbReference type="InterPro" id="IPR036188">
    <property type="entry name" value="FAD/NAD-bd_sf"/>
</dbReference>
<dbReference type="AlphaFoldDB" id="A0A117RZE4"/>
<feature type="region of interest" description="Disordered" evidence="1">
    <location>
        <begin position="461"/>
        <end position="483"/>
    </location>
</feature>
<feature type="chain" id="PRO_5038389062" description="FAD-binding domain-containing protein" evidence="2">
    <location>
        <begin position="27"/>
        <end position="483"/>
    </location>
</feature>
<gene>
    <name evidence="4" type="ORF">AQJ91_30840</name>
</gene>
<feature type="compositionally biased region" description="Polar residues" evidence="1">
    <location>
        <begin position="473"/>
        <end position="483"/>
    </location>
</feature>
<dbReference type="SUPFAM" id="SSF51905">
    <property type="entry name" value="FAD/NAD(P)-binding domain"/>
    <property type="match status" value="1"/>
</dbReference>
<feature type="domain" description="FAD-binding" evidence="3">
    <location>
        <begin position="9"/>
        <end position="342"/>
    </location>
</feature>
<evidence type="ECO:0000313" key="5">
    <source>
        <dbReference type="Proteomes" id="UP000053260"/>
    </source>
</evidence>
<dbReference type="Gene3D" id="3.50.50.60">
    <property type="entry name" value="FAD/NAD(P)-binding domain"/>
    <property type="match status" value="1"/>
</dbReference>
<comment type="caution">
    <text evidence="4">The sequence shown here is derived from an EMBL/GenBank/DDBJ whole genome shotgun (WGS) entry which is preliminary data.</text>
</comment>
<feature type="signal peptide" evidence="2">
    <location>
        <begin position="1"/>
        <end position="26"/>
    </location>
</feature>
<sequence>MSGRGRSRAVVIGAGVAGLLAAFALADTFDQVTVVERDRLPDGPDPRAGAPQGHHAHVLLPPGVAAIEELAPGALAALDGAGAPRVGLPRDIVVRSPFGWLTRHGPWETLLTCTRGLIEGTLRRRLLADARATLLTGTEALGLLGDAGSVTGVLARPRGGGETRRIEAGLVVDASGHGSAAPRWLAGFGAVVPETVVDSGVAYATRPYHLPEALAEGFPAVYMRLDMRSVSRGGLLVPVEGGRWLATLFGTRGATPPPAADGHRAFARDLPDGLIADVLALAEPAGPVRAFRRTVSHRRHYDRLRAWPEGFVVLGDAACTFNPVYGQGVSVAALGALALRDAYRTGVGRGTARRAQRAVARAADVAWAIAAGVDQRHPLTRGPRPGPSSRFVNRCLDRLDAISAHDPFVQRSMVGVYALTVPPTRLLGPAMLYAAARGPRVPPLGRPPLTPHELGLLARAGGTGRRHAADSFDGTTAGSTHDR</sequence>
<dbReference type="EMBL" id="LMXB01000076">
    <property type="protein sequence ID" value="KUO17269.1"/>
    <property type="molecule type" value="Genomic_DNA"/>
</dbReference>
<dbReference type="InterPro" id="IPR002938">
    <property type="entry name" value="FAD-bd"/>
</dbReference>
<reference evidence="4 5" key="1">
    <citation type="submission" date="2015-10" db="EMBL/GenBank/DDBJ databases">
        <title>Draft genome sequence of Streptomyces sp. RV15, isolated from a marine sponge.</title>
        <authorList>
            <person name="Ruckert C."/>
            <person name="Abdelmohsen U.R."/>
            <person name="Winkler A."/>
            <person name="Hentschel U."/>
            <person name="Kalinowski J."/>
            <person name="Kampfer P."/>
            <person name="Glaeser S."/>
        </authorList>
    </citation>
    <scope>NUCLEOTIDE SEQUENCE [LARGE SCALE GENOMIC DNA]</scope>
    <source>
        <strain evidence="4 5">RV15</strain>
    </source>
</reference>
<dbReference type="PANTHER" id="PTHR43422:SF3">
    <property type="entry name" value="THIAMINE THIAZOLE SYNTHASE"/>
    <property type="match status" value="1"/>
</dbReference>
<dbReference type="OrthoDB" id="9790035at2"/>
<evidence type="ECO:0000259" key="3">
    <source>
        <dbReference type="Pfam" id="PF01494"/>
    </source>
</evidence>
<dbReference type="RefSeq" id="WP_067028073.1">
    <property type="nucleotide sequence ID" value="NZ_KQ949098.1"/>
</dbReference>
<proteinExistence type="predicted"/>
<dbReference type="Pfam" id="PF01494">
    <property type="entry name" value="FAD_binding_3"/>
    <property type="match status" value="1"/>
</dbReference>
<keyword evidence="2" id="KW-0732">Signal</keyword>
<dbReference type="Proteomes" id="UP000053260">
    <property type="component" value="Unassembled WGS sequence"/>
</dbReference>
<keyword evidence="5" id="KW-1185">Reference proteome</keyword>
<dbReference type="GO" id="GO:0071949">
    <property type="term" value="F:FAD binding"/>
    <property type="evidence" value="ECO:0007669"/>
    <property type="project" value="InterPro"/>
</dbReference>
<dbReference type="STRING" id="909626.AQJ91_30840"/>
<accession>A0A117RZE4</accession>
<protein>
    <recommendedName>
        <fullName evidence="3">FAD-binding domain-containing protein</fullName>
    </recommendedName>
</protein>